<dbReference type="Proteomes" id="UP001204798">
    <property type="component" value="Unassembled WGS sequence"/>
</dbReference>
<keyword evidence="2" id="KW-1185">Reference proteome</keyword>
<protein>
    <submittedName>
        <fullName evidence="1">Uncharacterized protein</fullName>
    </submittedName>
</protein>
<evidence type="ECO:0000313" key="2">
    <source>
        <dbReference type="Proteomes" id="UP001204798"/>
    </source>
</evidence>
<gene>
    <name evidence="1" type="ORF">M2350_002059</name>
</gene>
<name>A0ABT2EQC3_9BACT</name>
<reference evidence="1 2" key="1">
    <citation type="submission" date="2022-08" db="EMBL/GenBank/DDBJ databases">
        <title>Bacterial and archaeal communities from various locations to study Microbial Dark Matter (Phase II).</title>
        <authorList>
            <person name="Stepanauskas R."/>
        </authorList>
    </citation>
    <scope>NUCLEOTIDE SEQUENCE [LARGE SCALE GENOMIC DNA]</scope>
    <source>
        <strain evidence="1 2">PD1</strain>
    </source>
</reference>
<dbReference type="RefSeq" id="WP_259096281.1">
    <property type="nucleotide sequence ID" value="NZ_CP130454.1"/>
</dbReference>
<organism evidence="1 2">
    <name type="scientific">Candidatus Fervidibacter sacchari</name>
    <dbReference type="NCBI Taxonomy" id="1448929"/>
    <lineage>
        <taxon>Bacteria</taxon>
        <taxon>Candidatus Fervidibacterota</taxon>
        <taxon>Candidatus Fervidibacter</taxon>
    </lineage>
</organism>
<comment type="caution">
    <text evidence="1">The sequence shown here is derived from an EMBL/GenBank/DDBJ whole genome shotgun (WGS) entry which is preliminary data.</text>
</comment>
<evidence type="ECO:0000313" key="1">
    <source>
        <dbReference type="EMBL" id="MCS3919646.1"/>
    </source>
</evidence>
<dbReference type="EMBL" id="JANUCP010000003">
    <property type="protein sequence ID" value="MCS3919646.1"/>
    <property type="molecule type" value="Genomic_DNA"/>
</dbReference>
<accession>A0ABT2EQC3</accession>
<sequence>MSRLQELATLYPLRRYPLRITSLGADTTELAAKVVEEIARHV</sequence>
<proteinExistence type="predicted"/>